<proteinExistence type="inferred from homology"/>
<keyword evidence="4" id="KW-0274">FAD</keyword>
<evidence type="ECO:0000256" key="3">
    <source>
        <dbReference type="ARBA" id="ARBA00022630"/>
    </source>
</evidence>
<evidence type="ECO:0000313" key="10">
    <source>
        <dbReference type="Proteomes" id="UP000548304"/>
    </source>
</evidence>
<dbReference type="Pfam" id="PF01756">
    <property type="entry name" value="ACOX"/>
    <property type="match status" value="1"/>
</dbReference>
<organism evidence="9 10">
    <name type="scientific">Actinopolyspora biskrensis</name>
    <dbReference type="NCBI Taxonomy" id="1470178"/>
    <lineage>
        <taxon>Bacteria</taxon>
        <taxon>Bacillati</taxon>
        <taxon>Actinomycetota</taxon>
        <taxon>Actinomycetes</taxon>
        <taxon>Actinopolysporales</taxon>
        <taxon>Actinopolysporaceae</taxon>
        <taxon>Actinopolyspora</taxon>
    </lineage>
</organism>
<feature type="domain" description="Acyl-CoA oxidase C-alpha1" evidence="8">
    <location>
        <begin position="284"/>
        <end position="421"/>
    </location>
</feature>
<name>A0A852Z5K4_9ACTN</name>
<dbReference type="RefSeq" id="WP_179534030.1">
    <property type="nucleotide sequence ID" value="NZ_JACBYW010000001.1"/>
</dbReference>
<comment type="cofactor">
    <cofactor evidence="1">
        <name>FAD</name>
        <dbReference type="ChEBI" id="CHEBI:57692"/>
    </cofactor>
</comment>
<dbReference type="GO" id="GO:0055088">
    <property type="term" value="P:lipid homeostasis"/>
    <property type="evidence" value="ECO:0007669"/>
    <property type="project" value="TreeGrafter"/>
</dbReference>
<evidence type="ECO:0000256" key="6">
    <source>
        <dbReference type="SAM" id="MobiDB-lite"/>
    </source>
</evidence>
<evidence type="ECO:0000259" key="7">
    <source>
        <dbReference type="Pfam" id="PF01756"/>
    </source>
</evidence>
<dbReference type="Gene3D" id="1.20.140.10">
    <property type="entry name" value="Butyryl-CoA Dehydrogenase, subunit A, domain 3"/>
    <property type="match status" value="2"/>
</dbReference>
<evidence type="ECO:0000313" key="9">
    <source>
        <dbReference type="EMBL" id="NYH77503.1"/>
    </source>
</evidence>
<dbReference type="InterPro" id="IPR036250">
    <property type="entry name" value="AcylCo_DH-like_C"/>
</dbReference>
<keyword evidence="3" id="KW-0285">Flavoprotein</keyword>
<comment type="similarity">
    <text evidence="2">Belongs to the acyl-CoA oxidase family.</text>
</comment>
<dbReference type="InterPro" id="IPR055060">
    <property type="entry name" value="ACOX_C_alpha1"/>
</dbReference>
<keyword evidence="5 9" id="KW-0560">Oxidoreductase</keyword>
<evidence type="ECO:0000256" key="2">
    <source>
        <dbReference type="ARBA" id="ARBA00006288"/>
    </source>
</evidence>
<dbReference type="GO" id="GO:0005504">
    <property type="term" value="F:fatty acid binding"/>
    <property type="evidence" value="ECO:0007669"/>
    <property type="project" value="TreeGrafter"/>
</dbReference>
<protein>
    <submittedName>
        <fullName evidence="9">Acyl-CoA oxidase</fullName>
        <ecNumber evidence="9">1.3.3.6</ecNumber>
    </submittedName>
</protein>
<dbReference type="InterPro" id="IPR002655">
    <property type="entry name" value="Acyl-CoA_oxidase_C"/>
</dbReference>
<evidence type="ECO:0000256" key="1">
    <source>
        <dbReference type="ARBA" id="ARBA00001974"/>
    </source>
</evidence>
<dbReference type="InterPro" id="IPR009100">
    <property type="entry name" value="AcylCoA_DH/oxidase_NM_dom_sf"/>
</dbReference>
<comment type="caution">
    <text evidence="9">The sequence shown here is derived from an EMBL/GenBank/DDBJ whole genome shotgun (WGS) entry which is preliminary data.</text>
</comment>
<dbReference type="SUPFAM" id="SSF47203">
    <property type="entry name" value="Acyl-CoA dehydrogenase C-terminal domain-like"/>
    <property type="match status" value="2"/>
</dbReference>
<evidence type="ECO:0000256" key="4">
    <source>
        <dbReference type="ARBA" id="ARBA00022827"/>
    </source>
</evidence>
<gene>
    <name evidence="9" type="ORF">FHR84_000817</name>
</gene>
<dbReference type="PANTHER" id="PTHR10909:SF382">
    <property type="entry name" value="ACYL-COENZYME A OXIDASE"/>
    <property type="match status" value="1"/>
</dbReference>
<feature type="domain" description="Acyl-CoA oxidase C-terminal" evidence="7">
    <location>
        <begin position="470"/>
        <end position="580"/>
    </location>
</feature>
<dbReference type="EC" id="1.3.3.6" evidence="9"/>
<dbReference type="GO" id="GO:0033540">
    <property type="term" value="P:fatty acid beta-oxidation using acyl-CoA oxidase"/>
    <property type="evidence" value="ECO:0007669"/>
    <property type="project" value="TreeGrafter"/>
</dbReference>
<reference evidence="9 10" key="1">
    <citation type="submission" date="2020-07" db="EMBL/GenBank/DDBJ databases">
        <title>Genomic Encyclopedia of Type Strains, Phase III (KMG-III): the genomes of soil and plant-associated and newly described type strains.</title>
        <authorList>
            <person name="Whitman W."/>
        </authorList>
    </citation>
    <scope>NUCLEOTIDE SEQUENCE [LARGE SCALE GENOMIC DNA]</scope>
    <source>
        <strain evidence="9 10">CECT 8576</strain>
    </source>
</reference>
<feature type="region of interest" description="Disordered" evidence="6">
    <location>
        <begin position="596"/>
        <end position="615"/>
    </location>
</feature>
<keyword evidence="10" id="KW-1185">Reference proteome</keyword>
<accession>A0A852Z5K4</accession>
<dbReference type="PANTHER" id="PTHR10909">
    <property type="entry name" value="ELECTRON TRANSPORT OXIDOREDUCTASE"/>
    <property type="match status" value="1"/>
</dbReference>
<dbReference type="Proteomes" id="UP000548304">
    <property type="component" value="Unassembled WGS sequence"/>
</dbReference>
<dbReference type="Pfam" id="PF22924">
    <property type="entry name" value="ACOX_C_alpha1"/>
    <property type="match status" value="1"/>
</dbReference>
<dbReference type="Gene3D" id="2.40.110.10">
    <property type="entry name" value="Butyryl-CoA Dehydrogenase, subunit A, domain 2"/>
    <property type="match status" value="1"/>
</dbReference>
<evidence type="ECO:0000259" key="8">
    <source>
        <dbReference type="Pfam" id="PF22924"/>
    </source>
</evidence>
<dbReference type="AlphaFoldDB" id="A0A852Z5K4"/>
<dbReference type="GO" id="GO:0071949">
    <property type="term" value="F:FAD binding"/>
    <property type="evidence" value="ECO:0007669"/>
    <property type="project" value="InterPro"/>
</dbReference>
<feature type="compositionally biased region" description="Basic and acidic residues" evidence="6">
    <location>
        <begin position="596"/>
        <end position="605"/>
    </location>
</feature>
<sequence length="615" mass="66368">MSGDVRDGRSEFDSDMRGVFGGGLFAPRDDQAPSGRHRRTYQQLRHITHGLDLPRNSRRDPRFLFAALEWAAVVNPALFLTGTVHYGVCVSGIDGMAQPDSDLSELRGELDAARTVGTILITEVGHGTSHVALRTRADYHPGTGRFELSTPDETACKFMAHAGLEGTPKVGVVYAQLHVGGECHGVFPFLVRLRDEHRTGEGVRVGRAVRSDAVDLDYTLVRFDGAVVPYERWLSDGARIDHEGVVHDPAASPRQRLVRSLQVSRNASTAGAVGLAAVARATGALTTRYVHHRTTSGALAPGATLAGHARVRRTLFPALAAAMAATAQVNRALRITLDGGDPQRAAGTDWSPWASVHSELALSKVIATWAAERVTGDCRKLLGAHGVLNANRIRAYEGLAAIYHSAGGDNTLTTMDLARSLADDPRAVPVPSGTGRMDQVDTLVVLARARENLLRTRLCARLGADRCLPEADRWDRHAQLADELVGAHAHRIVLEQFLTWADSFPPGQRRDTLHRLCLLNGLDHARWHGDELHRAGWLSREQHQRVDAVFTEQCDVLAEHGAELVDILGLTTEGTGAPLAADDHVAAMTGLAGIGERDVGDRMREPSSAGNSGEP</sequence>
<dbReference type="InterPro" id="IPR046373">
    <property type="entry name" value="Acyl-CoA_Oxase/DH_mid-dom_sf"/>
</dbReference>
<dbReference type="SUPFAM" id="SSF56645">
    <property type="entry name" value="Acyl-CoA dehydrogenase NM domain-like"/>
    <property type="match status" value="1"/>
</dbReference>
<dbReference type="InterPro" id="IPR012258">
    <property type="entry name" value="Acyl-CoA_oxidase"/>
</dbReference>
<evidence type="ECO:0000256" key="5">
    <source>
        <dbReference type="ARBA" id="ARBA00023002"/>
    </source>
</evidence>
<dbReference type="EMBL" id="JACBYW010000001">
    <property type="protein sequence ID" value="NYH77503.1"/>
    <property type="molecule type" value="Genomic_DNA"/>
</dbReference>
<dbReference type="GO" id="GO:0003997">
    <property type="term" value="F:acyl-CoA oxidase activity"/>
    <property type="evidence" value="ECO:0007669"/>
    <property type="project" value="UniProtKB-EC"/>
</dbReference>